<accession>A0AAP0WQZ3</accession>
<comment type="caution">
    <text evidence="2">The sequence shown here is derived from an EMBL/GenBank/DDBJ whole genome shotgun (WGS) entry which is preliminary data.</text>
</comment>
<feature type="transmembrane region" description="Helical" evidence="1">
    <location>
        <begin position="20"/>
        <end position="41"/>
    </location>
</feature>
<dbReference type="AlphaFoldDB" id="A0AAP0WQZ3"/>
<proteinExistence type="predicted"/>
<evidence type="ECO:0000313" key="3">
    <source>
        <dbReference type="Proteomes" id="UP001415857"/>
    </source>
</evidence>
<keyword evidence="1" id="KW-0472">Membrane</keyword>
<dbReference type="EMBL" id="JBBPBK010000011">
    <property type="protein sequence ID" value="KAK9275666.1"/>
    <property type="molecule type" value="Genomic_DNA"/>
</dbReference>
<sequence>MSPDNVKVVLRKVTEISVLTWLSLMGLVFIGNVIRMNLWILRKHGYIKEKERQPLATTADEREDV</sequence>
<dbReference type="Proteomes" id="UP001415857">
    <property type="component" value="Unassembled WGS sequence"/>
</dbReference>
<keyword evidence="1" id="KW-0812">Transmembrane</keyword>
<gene>
    <name evidence="2" type="ORF">L1049_022933</name>
</gene>
<organism evidence="2 3">
    <name type="scientific">Liquidambar formosana</name>
    <name type="common">Formosan gum</name>
    <dbReference type="NCBI Taxonomy" id="63359"/>
    <lineage>
        <taxon>Eukaryota</taxon>
        <taxon>Viridiplantae</taxon>
        <taxon>Streptophyta</taxon>
        <taxon>Embryophyta</taxon>
        <taxon>Tracheophyta</taxon>
        <taxon>Spermatophyta</taxon>
        <taxon>Magnoliopsida</taxon>
        <taxon>eudicotyledons</taxon>
        <taxon>Gunneridae</taxon>
        <taxon>Pentapetalae</taxon>
        <taxon>Saxifragales</taxon>
        <taxon>Altingiaceae</taxon>
        <taxon>Liquidambar</taxon>
    </lineage>
</organism>
<evidence type="ECO:0000256" key="1">
    <source>
        <dbReference type="SAM" id="Phobius"/>
    </source>
</evidence>
<evidence type="ECO:0000313" key="2">
    <source>
        <dbReference type="EMBL" id="KAK9275666.1"/>
    </source>
</evidence>
<protein>
    <submittedName>
        <fullName evidence="2">Uncharacterized protein</fullName>
    </submittedName>
</protein>
<name>A0AAP0WQZ3_LIQFO</name>
<keyword evidence="1" id="KW-1133">Transmembrane helix</keyword>
<reference evidence="2 3" key="1">
    <citation type="journal article" date="2024" name="Plant J.">
        <title>Genome sequences and population genomics reveal climatic adaptation and genomic divergence between two closely related sweetgum species.</title>
        <authorList>
            <person name="Xu W.Q."/>
            <person name="Ren C.Q."/>
            <person name="Zhang X.Y."/>
            <person name="Comes H.P."/>
            <person name="Liu X.H."/>
            <person name="Li Y.G."/>
            <person name="Kettle C.J."/>
            <person name="Jalonen R."/>
            <person name="Gaisberger H."/>
            <person name="Ma Y.Z."/>
            <person name="Qiu Y.X."/>
        </authorList>
    </citation>
    <scope>NUCLEOTIDE SEQUENCE [LARGE SCALE GENOMIC DNA]</scope>
    <source>
        <strain evidence="2">Hangzhou</strain>
    </source>
</reference>
<keyword evidence="3" id="KW-1185">Reference proteome</keyword>